<keyword evidence="2" id="KW-1185">Reference proteome</keyword>
<accession>A0A9W9QVB5</accession>
<name>A0A9W9QVB5_PENBR</name>
<reference evidence="1" key="2">
    <citation type="journal article" date="2023" name="IMA Fungus">
        <title>Comparative genomic study of the Penicillium genus elucidates a diverse pangenome and 15 lateral gene transfer events.</title>
        <authorList>
            <person name="Petersen C."/>
            <person name="Sorensen T."/>
            <person name="Nielsen M.R."/>
            <person name="Sondergaard T.E."/>
            <person name="Sorensen J.L."/>
            <person name="Fitzpatrick D.A."/>
            <person name="Frisvad J.C."/>
            <person name="Nielsen K.L."/>
        </authorList>
    </citation>
    <scope>NUCLEOTIDE SEQUENCE</scope>
    <source>
        <strain evidence="1">IBT 35675</strain>
    </source>
</reference>
<dbReference type="EMBL" id="JAPZBR010000007">
    <property type="protein sequence ID" value="KAJ5346292.1"/>
    <property type="molecule type" value="Genomic_DNA"/>
</dbReference>
<gene>
    <name evidence="1" type="ORF">N7541_008774</name>
</gene>
<dbReference type="AlphaFoldDB" id="A0A9W9QVB5"/>
<sequence>MPSTSASVYALHHTLPMGYVVSPFISPARFQNTVDMVFQDLQESMDGNQWIIVVGLSPALIRRLADAEHPLENLNYRFQWDGVIGLVKVIASYFHTLATTQLVGAIDSQLSAMLNATTHIRWGANTAHEPTAHNGKQPDEAFFPPSRWAPVSHTWSCPTLIIETGVPQSLSRLREDAKWWFASTNGNVRIVLILIFSGSTLHIEKWQLAPPNGPRPLGREDINALRLQNPPMPPLVPQLPATQQAYAAQEIEVTWSHAAGAPLVLPFAALFDQQPGPGQHNIVLEAQDLCSVAGCLL</sequence>
<reference evidence="1" key="1">
    <citation type="submission" date="2022-12" db="EMBL/GenBank/DDBJ databases">
        <authorList>
            <person name="Petersen C."/>
        </authorList>
    </citation>
    <scope>NUCLEOTIDE SEQUENCE</scope>
    <source>
        <strain evidence="1">IBT 35675</strain>
    </source>
</reference>
<protein>
    <submittedName>
        <fullName evidence="1">Uncharacterized protein</fullName>
    </submittedName>
</protein>
<dbReference type="Proteomes" id="UP001148299">
    <property type="component" value="Unassembled WGS sequence"/>
</dbReference>
<organism evidence="1 2">
    <name type="scientific">Penicillium brevicompactum</name>
    <dbReference type="NCBI Taxonomy" id="5074"/>
    <lineage>
        <taxon>Eukaryota</taxon>
        <taxon>Fungi</taxon>
        <taxon>Dikarya</taxon>
        <taxon>Ascomycota</taxon>
        <taxon>Pezizomycotina</taxon>
        <taxon>Eurotiomycetes</taxon>
        <taxon>Eurotiomycetidae</taxon>
        <taxon>Eurotiales</taxon>
        <taxon>Aspergillaceae</taxon>
        <taxon>Penicillium</taxon>
    </lineage>
</organism>
<evidence type="ECO:0000313" key="1">
    <source>
        <dbReference type="EMBL" id="KAJ5346292.1"/>
    </source>
</evidence>
<comment type="caution">
    <text evidence="1">The sequence shown here is derived from an EMBL/GenBank/DDBJ whole genome shotgun (WGS) entry which is preliminary data.</text>
</comment>
<proteinExistence type="predicted"/>
<evidence type="ECO:0000313" key="2">
    <source>
        <dbReference type="Proteomes" id="UP001148299"/>
    </source>
</evidence>